<keyword evidence="5" id="KW-0143">Chaperone</keyword>
<dbReference type="Gene3D" id="2.60.260.20">
    <property type="entry name" value="Urease metallochaperone UreE, N-terminal domain"/>
    <property type="match status" value="2"/>
</dbReference>
<protein>
    <recommendedName>
        <fullName evidence="6">J domain-containing protein</fullName>
    </recommendedName>
</protein>
<dbReference type="InterPro" id="IPR008971">
    <property type="entry name" value="HSP40/DnaJ_pept-bd"/>
</dbReference>
<evidence type="ECO:0000256" key="1">
    <source>
        <dbReference type="ARBA" id="ARBA00022723"/>
    </source>
</evidence>
<keyword evidence="4" id="KW-0862">Zinc</keyword>
<name>A0A6C0KP74_9ZZZZ</name>
<evidence type="ECO:0000256" key="3">
    <source>
        <dbReference type="ARBA" id="ARBA00022771"/>
    </source>
</evidence>
<dbReference type="AlphaFoldDB" id="A0A6C0KP74"/>
<evidence type="ECO:0000259" key="6">
    <source>
        <dbReference type="PROSITE" id="PS50076"/>
    </source>
</evidence>
<feature type="domain" description="J" evidence="6">
    <location>
        <begin position="4"/>
        <end position="69"/>
    </location>
</feature>
<dbReference type="SUPFAM" id="SSF46565">
    <property type="entry name" value="Chaperone J-domain"/>
    <property type="match status" value="1"/>
</dbReference>
<dbReference type="FunFam" id="2.60.260.20:FF:000003">
    <property type="entry name" value="DnaJ subfamily A member 2"/>
    <property type="match status" value="1"/>
</dbReference>
<dbReference type="PANTHER" id="PTHR24078:SF553">
    <property type="entry name" value="DNAJ HOMOLOG SUBFAMILY B MEMBER 5"/>
    <property type="match status" value="1"/>
</dbReference>
<accession>A0A6C0KP74</accession>
<keyword evidence="2" id="KW-0677">Repeat</keyword>
<reference evidence="7" key="1">
    <citation type="journal article" date="2020" name="Nature">
        <title>Giant virus diversity and host interactions through global metagenomics.</title>
        <authorList>
            <person name="Schulz F."/>
            <person name="Roux S."/>
            <person name="Paez-Espino D."/>
            <person name="Jungbluth S."/>
            <person name="Walsh D.A."/>
            <person name="Denef V.J."/>
            <person name="McMahon K.D."/>
            <person name="Konstantinidis K.T."/>
            <person name="Eloe-Fadrosh E.A."/>
            <person name="Kyrpides N.C."/>
            <person name="Woyke T."/>
        </authorList>
    </citation>
    <scope>NUCLEOTIDE SEQUENCE</scope>
    <source>
        <strain evidence="7">GVMAG-S-3300013014-104</strain>
    </source>
</reference>
<dbReference type="Pfam" id="PF00226">
    <property type="entry name" value="DnaJ"/>
    <property type="match status" value="1"/>
</dbReference>
<dbReference type="GO" id="GO:0005829">
    <property type="term" value="C:cytosol"/>
    <property type="evidence" value="ECO:0007669"/>
    <property type="project" value="TreeGrafter"/>
</dbReference>
<dbReference type="Pfam" id="PF01556">
    <property type="entry name" value="DnaJ_C"/>
    <property type="match status" value="1"/>
</dbReference>
<evidence type="ECO:0000256" key="2">
    <source>
        <dbReference type="ARBA" id="ARBA00022737"/>
    </source>
</evidence>
<dbReference type="InterPro" id="IPR001623">
    <property type="entry name" value="DnaJ_domain"/>
</dbReference>
<dbReference type="CDD" id="cd06257">
    <property type="entry name" value="DnaJ"/>
    <property type="match status" value="1"/>
</dbReference>
<keyword evidence="3" id="KW-0863">Zinc-finger</keyword>
<dbReference type="GO" id="GO:0006457">
    <property type="term" value="P:protein folding"/>
    <property type="evidence" value="ECO:0007669"/>
    <property type="project" value="InterPro"/>
</dbReference>
<dbReference type="PRINTS" id="PR00625">
    <property type="entry name" value="JDOMAIN"/>
</dbReference>
<dbReference type="InterPro" id="IPR036869">
    <property type="entry name" value="J_dom_sf"/>
</dbReference>
<dbReference type="PANTHER" id="PTHR24078">
    <property type="entry name" value="DNAJ HOMOLOG SUBFAMILY C MEMBER"/>
    <property type="match status" value="1"/>
</dbReference>
<organism evidence="7">
    <name type="scientific">viral metagenome</name>
    <dbReference type="NCBI Taxonomy" id="1070528"/>
    <lineage>
        <taxon>unclassified sequences</taxon>
        <taxon>metagenomes</taxon>
        <taxon>organismal metagenomes</taxon>
    </lineage>
</organism>
<dbReference type="CDD" id="cd10747">
    <property type="entry name" value="DnaJ_C"/>
    <property type="match status" value="1"/>
</dbReference>
<keyword evidence="1" id="KW-0479">Metal-binding</keyword>
<evidence type="ECO:0000256" key="5">
    <source>
        <dbReference type="ARBA" id="ARBA00023186"/>
    </source>
</evidence>
<dbReference type="SMART" id="SM00271">
    <property type="entry name" value="DnaJ"/>
    <property type="match status" value="1"/>
</dbReference>
<dbReference type="InterPro" id="IPR018253">
    <property type="entry name" value="DnaJ_domain_CS"/>
</dbReference>
<dbReference type="EMBL" id="MN740943">
    <property type="protein sequence ID" value="QHU18946.1"/>
    <property type="molecule type" value="Genomic_DNA"/>
</dbReference>
<dbReference type="PROSITE" id="PS50076">
    <property type="entry name" value="DNAJ_2"/>
    <property type="match status" value="1"/>
</dbReference>
<dbReference type="GO" id="GO:0051082">
    <property type="term" value="F:unfolded protein binding"/>
    <property type="evidence" value="ECO:0007669"/>
    <property type="project" value="InterPro"/>
</dbReference>
<dbReference type="PROSITE" id="PS00636">
    <property type="entry name" value="DNAJ_1"/>
    <property type="match status" value="1"/>
</dbReference>
<evidence type="ECO:0000256" key="4">
    <source>
        <dbReference type="ARBA" id="ARBA00022833"/>
    </source>
</evidence>
<dbReference type="GO" id="GO:0008270">
    <property type="term" value="F:zinc ion binding"/>
    <property type="evidence" value="ECO:0007669"/>
    <property type="project" value="UniProtKB-KW"/>
</dbReference>
<proteinExistence type="predicted"/>
<dbReference type="Gene3D" id="1.10.287.110">
    <property type="entry name" value="DnaJ domain"/>
    <property type="match status" value="1"/>
</dbReference>
<dbReference type="GO" id="GO:0051087">
    <property type="term" value="F:protein-folding chaperone binding"/>
    <property type="evidence" value="ECO:0007669"/>
    <property type="project" value="TreeGrafter"/>
</dbReference>
<dbReference type="InterPro" id="IPR051339">
    <property type="entry name" value="DnaJ_subfamily_B"/>
</dbReference>
<sequence>MDKSFYNILEIPETATSDEIKKSYRRLSMIYHPDKNKNNPDATAKFQKISEAYETLGDKDKKSEYDLTRKNPFLKSQSMNATSVDELFSNLFGMNLGQNMHFNAFPFDPSHSPNIRIFHNGMPVNIPGFSQKPEPIVKTIIVPIDKILMGTTVPIELERWIIQDGMKIFETETLYVQVPKGIDEGELIILKEKGNIFKEDVKGDVKIFIKIENETDFKRIGLDLLLEKKISVKEALCGFSFELKYITGRKYTITNNSGSIINNGYKKIIPNMGFSRDHHIGNLVIIFNVIFPEKLSIEIVDKLKEIDF</sequence>
<dbReference type="SUPFAM" id="SSF49493">
    <property type="entry name" value="HSP40/DnaJ peptide-binding domain"/>
    <property type="match status" value="2"/>
</dbReference>
<dbReference type="InterPro" id="IPR002939">
    <property type="entry name" value="DnaJ_C"/>
</dbReference>
<evidence type="ECO:0000313" key="7">
    <source>
        <dbReference type="EMBL" id="QHU18946.1"/>
    </source>
</evidence>